<dbReference type="Proteomes" id="UP001159363">
    <property type="component" value="Chromosome 14"/>
</dbReference>
<protein>
    <submittedName>
        <fullName evidence="1">Uncharacterized protein</fullName>
    </submittedName>
</protein>
<evidence type="ECO:0000313" key="1">
    <source>
        <dbReference type="EMBL" id="KAJ8867685.1"/>
    </source>
</evidence>
<proteinExistence type="predicted"/>
<dbReference type="EMBL" id="JARBHB010000015">
    <property type="protein sequence ID" value="KAJ8867685.1"/>
    <property type="molecule type" value="Genomic_DNA"/>
</dbReference>
<gene>
    <name evidence="1" type="ORF">PR048_031488</name>
</gene>
<accession>A0ABQ9G5E5</accession>
<name>A0ABQ9G5E5_9NEOP</name>
<reference evidence="1 2" key="1">
    <citation type="submission" date="2023-02" db="EMBL/GenBank/DDBJ databases">
        <title>LHISI_Scaffold_Assembly.</title>
        <authorList>
            <person name="Stuart O.P."/>
            <person name="Cleave R."/>
            <person name="Magrath M.J.L."/>
            <person name="Mikheyev A.S."/>
        </authorList>
    </citation>
    <scope>NUCLEOTIDE SEQUENCE [LARGE SCALE GENOMIC DNA]</scope>
    <source>
        <strain evidence="1">Daus_M_001</strain>
        <tissue evidence="1">Leg muscle</tissue>
    </source>
</reference>
<organism evidence="1 2">
    <name type="scientific">Dryococelus australis</name>
    <dbReference type="NCBI Taxonomy" id="614101"/>
    <lineage>
        <taxon>Eukaryota</taxon>
        <taxon>Metazoa</taxon>
        <taxon>Ecdysozoa</taxon>
        <taxon>Arthropoda</taxon>
        <taxon>Hexapoda</taxon>
        <taxon>Insecta</taxon>
        <taxon>Pterygota</taxon>
        <taxon>Neoptera</taxon>
        <taxon>Polyneoptera</taxon>
        <taxon>Phasmatodea</taxon>
        <taxon>Verophasmatodea</taxon>
        <taxon>Anareolatae</taxon>
        <taxon>Phasmatidae</taxon>
        <taxon>Eurycanthinae</taxon>
        <taxon>Dryococelus</taxon>
    </lineage>
</organism>
<comment type="caution">
    <text evidence="1">The sequence shown here is derived from an EMBL/GenBank/DDBJ whole genome shotgun (WGS) entry which is preliminary data.</text>
</comment>
<keyword evidence="2" id="KW-1185">Reference proteome</keyword>
<evidence type="ECO:0000313" key="2">
    <source>
        <dbReference type="Proteomes" id="UP001159363"/>
    </source>
</evidence>
<sequence length="76" mass="9234">MGYQTAKKQLSIRSEMLQPIQRRNHKTKKGMKIGNRYRKKLTSKPNKILKRMILQQQVQVQSKMMTFWTLTHHYIF</sequence>